<evidence type="ECO:0000259" key="6">
    <source>
        <dbReference type="PROSITE" id="PS50234"/>
    </source>
</evidence>
<dbReference type="InterPro" id="IPR002035">
    <property type="entry name" value="VWF_A"/>
</dbReference>
<evidence type="ECO:0000256" key="5">
    <source>
        <dbReference type="SAM" id="Phobius"/>
    </source>
</evidence>
<reference evidence="7 8" key="1">
    <citation type="submission" date="2017-08" db="EMBL/GenBank/DDBJ databases">
        <authorList>
            <person name="de Groot N.N."/>
        </authorList>
    </citation>
    <scope>NUCLEOTIDE SEQUENCE [LARGE SCALE GENOMIC DNA]</scope>
    <source>
        <strain evidence="7 8">HM2</strain>
    </source>
</reference>
<gene>
    <name evidence="7" type="ORF">SAMN05661053_2370</name>
</gene>
<organism evidence="7 8">
    <name type="scientific">Fibrobacter succinogenes</name>
    <name type="common">Bacteroides succinogenes</name>
    <dbReference type="NCBI Taxonomy" id="833"/>
    <lineage>
        <taxon>Bacteria</taxon>
        <taxon>Pseudomonadati</taxon>
        <taxon>Fibrobacterota</taxon>
        <taxon>Fibrobacteria</taxon>
        <taxon>Fibrobacterales</taxon>
        <taxon>Fibrobacteraceae</taxon>
        <taxon>Fibrobacter</taxon>
    </lineage>
</organism>
<dbReference type="InterPro" id="IPR024163">
    <property type="entry name" value="Aerotolerance_reg_N"/>
</dbReference>
<feature type="domain" description="VWFA" evidence="6">
    <location>
        <begin position="94"/>
        <end position="321"/>
    </location>
</feature>
<dbReference type="SMART" id="SM00327">
    <property type="entry name" value="VWA"/>
    <property type="match status" value="1"/>
</dbReference>
<keyword evidence="1" id="KW-1003">Cell membrane</keyword>
<dbReference type="InterPro" id="IPR050768">
    <property type="entry name" value="UPF0353/GerABKA_families"/>
</dbReference>
<dbReference type="Gene3D" id="3.40.50.410">
    <property type="entry name" value="von Willebrand factor, type A domain"/>
    <property type="match status" value="1"/>
</dbReference>
<protein>
    <submittedName>
        <fullName evidence="7">Ca-activated chloride channel family protein</fullName>
    </submittedName>
</protein>
<proteinExistence type="predicted"/>
<evidence type="ECO:0000256" key="3">
    <source>
        <dbReference type="ARBA" id="ARBA00022989"/>
    </source>
</evidence>
<dbReference type="InterPro" id="IPR011933">
    <property type="entry name" value="Double_TM_dom"/>
</dbReference>
<evidence type="ECO:0000313" key="8">
    <source>
        <dbReference type="Proteomes" id="UP000255423"/>
    </source>
</evidence>
<evidence type="ECO:0000256" key="4">
    <source>
        <dbReference type="ARBA" id="ARBA00023136"/>
    </source>
</evidence>
<feature type="transmembrane region" description="Helical" evidence="5">
    <location>
        <begin position="341"/>
        <end position="359"/>
    </location>
</feature>
<keyword evidence="3 5" id="KW-1133">Transmembrane helix</keyword>
<dbReference type="EMBL" id="UHJL01000003">
    <property type="protein sequence ID" value="SUQ24956.1"/>
    <property type="molecule type" value="Genomic_DNA"/>
</dbReference>
<sequence>MDIGALHFQNPEAFWLLLFVPLLIALYVYRQQRRKSTIKFPALAIAKKAVPSRRVKFRHIVPALRLAALVCFVVALARPQNAMEVEYTSTDGVDIMLALDVSGSMGTLDMLTRSEQAKLGTMNAEKFLKRGEYWKFSRLGYAQDVIAEFIQKRHSDRIGLSAFGARSFTQCPLTMDYGSLLEILKASDDLARDTLVNNRTAIGDGLMNALARLKMSDAKSRVVILLTDGRDNASVVPPVRAAEVAKSLGVKVYTVGVGKKSGKILAFQQNPWTGDISWGERDITPEEGIDEDVLKAIASKTGGRFYRAENKAELEKIYSEIDELEKTEIETIAYARYAEKFYPWLLVGALLILLELVLANTRFVRIP</sequence>
<dbReference type="PROSITE" id="PS50234">
    <property type="entry name" value="VWFA"/>
    <property type="match status" value="1"/>
</dbReference>
<dbReference type="RefSeq" id="WP_109573291.1">
    <property type="nucleotide sequence ID" value="NZ_UHJL01000003.1"/>
</dbReference>
<dbReference type="Proteomes" id="UP000255423">
    <property type="component" value="Unassembled WGS sequence"/>
</dbReference>
<accession>A0A380S8P5</accession>
<dbReference type="PANTHER" id="PTHR22550">
    <property type="entry name" value="SPORE GERMINATION PROTEIN"/>
    <property type="match status" value="1"/>
</dbReference>
<evidence type="ECO:0000313" key="7">
    <source>
        <dbReference type="EMBL" id="SUQ24956.1"/>
    </source>
</evidence>
<dbReference type="InterPro" id="IPR036465">
    <property type="entry name" value="vWFA_dom_sf"/>
</dbReference>
<dbReference type="Pfam" id="PF07584">
    <property type="entry name" value="BatA"/>
    <property type="match status" value="1"/>
</dbReference>
<dbReference type="NCBIfam" id="TIGR02226">
    <property type="entry name" value="two_anch"/>
    <property type="match status" value="1"/>
</dbReference>
<keyword evidence="4 5" id="KW-0472">Membrane</keyword>
<name>A0A380S8P5_FIBSU</name>
<evidence type="ECO:0000256" key="2">
    <source>
        <dbReference type="ARBA" id="ARBA00022692"/>
    </source>
</evidence>
<evidence type="ECO:0000256" key="1">
    <source>
        <dbReference type="ARBA" id="ARBA00022475"/>
    </source>
</evidence>
<dbReference type="AlphaFoldDB" id="A0A380S8P5"/>
<feature type="transmembrane region" description="Helical" evidence="5">
    <location>
        <begin position="12"/>
        <end position="29"/>
    </location>
</feature>
<dbReference type="Pfam" id="PF00092">
    <property type="entry name" value="VWA"/>
    <property type="match status" value="1"/>
</dbReference>
<keyword evidence="2 5" id="KW-0812">Transmembrane</keyword>
<dbReference type="PANTHER" id="PTHR22550:SF5">
    <property type="entry name" value="LEUCINE ZIPPER PROTEIN 4"/>
    <property type="match status" value="1"/>
</dbReference>
<dbReference type="SUPFAM" id="SSF53300">
    <property type="entry name" value="vWA-like"/>
    <property type="match status" value="1"/>
</dbReference>